<protein>
    <recommendedName>
        <fullName evidence="3">Insulin-like growth factor binding protein, N-terminal</fullName>
    </recommendedName>
</protein>
<organism evidence="1 2">
    <name type="scientific">Pseudocohnilembus persalinus</name>
    <name type="common">Ciliate</name>
    <dbReference type="NCBI Taxonomy" id="266149"/>
    <lineage>
        <taxon>Eukaryota</taxon>
        <taxon>Sar</taxon>
        <taxon>Alveolata</taxon>
        <taxon>Ciliophora</taxon>
        <taxon>Intramacronucleata</taxon>
        <taxon>Oligohymenophorea</taxon>
        <taxon>Scuticociliatia</taxon>
        <taxon>Philasterida</taxon>
        <taxon>Pseudocohnilembidae</taxon>
        <taxon>Pseudocohnilembus</taxon>
    </lineage>
</organism>
<dbReference type="OrthoDB" id="293546at2759"/>
<evidence type="ECO:0000313" key="1">
    <source>
        <dbReference type="EMBL" id="KRX09035.1"/>
    </source>
</evidence>
<keyword evidence="2" id="KW-1185">Reference proteome</keyword>
<sequence length="997" mass="115667">MGNNYLQNKCNSTQKCQMIIMMETLVDNQFLQIEVEDFYLELDGSQFKIKISGICSKSVSNFSSVSDLNVNYFFANNNNNDAYDICNIPGFYNQSQCPKANIFGYYNYNSVNSTQSMAFYNILNDNTFTDLGQLYIGIRQYNSRNLCQAVKPQNCKIIYNQTDCQICNEGYYNNYDNICKPCSNYNQYCTQCNQNQFLECLNQRIAPNCYCYQNYVPDTNSNCNECPNGTYFSQSIYENFKLNNGILINDYSNQVCQSCTDINQFCTECDENGRCYKCEGYRIAPDCYCSLGLVPNTSNYTNCISCANEYYFDVNTYNTKIQNQSFISFESYSSEVCLQCRQLHNQFCNKCDINQCLQCDQDRIAPHCVCEKDLMNNSTLTLANYNSQVCISCSSTYNQFCIQCDENKCLQCDGDRIPPYCYCQHQLVPNQSNSLVCEQCQSGGFYNQTLFQQIYTNKSNLDQYSQIVCIFTCQNFNQYCLECDDKLCHKCAGNRVLPDCLCSPGYVAKSTDMTECKLCADHQYYSEQKYNQYNCNQNYTCSEQELCIDCATEYNQLCAKCNKFVCTECLGQNRDIPDSNCTTNYVPSISNTQNCELCPGNNYYNQTAIEACSQTDKLNQVTGCQQTDFCIFYGNLSYCDDLDVFYNNISDEYECTSCQGNRIVPYCQCKYSQLPISGNETYCQSCQLGYYYDPNLDSCYNVIDYYLNYDCTYEQACIACTETYNQFCVQCNTEKCLACEGNRLPPYCKCPDLMVTNQDDLSVCKYCYYNTYYNAPADLCNNQSNDGKYDCFYKDLCIDCTVYNKFCILCNQNEYLECLGNRMAPYCKCPSEWVTPNKEENSNSITCVQCNENEYYDERQDICRISYPFNQYDQNQVDQYVSNLECYKNNICNECEIIHKYCQNCIKDQLNLELKCLSCFGDYIVYEYGYQIFFGEQLNVFKCKCPNGFYSFDDSNYECTKCVDNAECDGTDFRGFRVQKQSRCMFRRYIELYLCTR</sequence>
<dbReference type="EMBL" id="LDAU01000055">
    <property type="protein sequence ID" value="KRX09035.1"/>
    <property type="molecule type" value="Genomic_DNA"/>
</dbReference>
<name>A0A0V0R3H5_PSEPJ</name>
<reference evidence="1 2" key="1">
    <citation type="journal article" date="2015" name="Sci. Rep.">
        <title>Genome of the facultative scuticociliatosis pathogen Pseudocohnilembus persalinus provides insight into its virulence through horizontal gene transfer.</title>
        <authorList>
            <person name="Xiong J."/>
            <person name="Wang G."/>
            <person name="Cheng J."/>
            <person name="Tian M."/>
            <person name="Pan X."/>
            <person name="Warren A."/>
            <person name="Jiang C."/>
            <person name="Yuan D."/>
            <person name="Miao W."/>
        </authorList>
    </citation>
    <scope>NUCLEOTIDE SEQUENCE [LARGE SCALE GENOMIC DNA]</scope>
    <source>
        <strain evidence="1">36N120E</strain>
    </source>
</reference>
<accession>A0A0V0R3H5</accession>
<comment type="caution">
    <text evidence="1">The sequence shown here is derived from an EMBL/GenBank/DDBJ whole genome shotgun (WGS) entry which is preliminary data.</text>
</comment>
<gene>
    <name evidence="1" type="ORF">PPERSA_01922</name>
</gene>
<evidence type="ECO:0000313" key="2">
    <source>
        <dbReference type="Proteomes" id="UP000054937"/>
    </source>
</evidence>
<dbReference type="AlphaFoldDB" id="A0A0V0R3H5"/>
<dbReference type="Proteomes" id="UP000054937">
    <property type="component" value="Unassembled WGS sequence"/>
</dbReference>
<proteinExistence type="predicted"/>
<evidence type="ECO:0008006" key="3">
    <source>
        <dbReference type="Google" id="ProtNLM"/>
    </source>
</evidence>
<dbReference type="InParanoid" id="A0A0V0R3H5"/>